<gene>
    <name evidence="1" type="ORF">PRMUPPPA20_16550</name>
</gene>
<dbReference type="EMBL" id="BPTT01000001">
    <property type="protein sequence ID" value="GJG33546.1"/>
    <property type="molecule type" value="Genomic_DNA"/>
</dbReference>
<dbReference type="Proteomes" id="UP000887097">
    <property type="component" value="Unassembled WGS sequence"/>
</dbReference>
<reference evidence="1" key="1">
    <citation type="submission" date="2021-08" db="EMBL/GenBank/DDBJ databases">
        <title>Prevotella lacticifex sp. nov., isolated from rumen of cow.</title>
        <authorList>
            <person name="Shinkai T."/>
            <person name="Ikeyama N."/>
            <person name="Kumagai M."/>
            <person name="Ohmori H."/>
            <person name="Sakamoto M."/>
            <person name="Ohkuma M."/>
            <person name="Mitsumori M."/>
        </authorList>
    </citation>
    <scope>NUCLEOTIDE SEQUENCE</scope>
    <source>
        <strain evidence="1">JCM 8259</strain>
    </source>
</reference>
<evidence type="ECO:0000313" key="2">
    <source>
        <dbReference type="Proteomes" id="UP000887097"/>
    </source>
</evidence>
<accession>A0AA37ML99</accession>
<organism evidence="1 2">
    <name type="scientific">Xylanibacter ruminicola</name>
    <name type="common">Prevotella ruminicola</name>
    <dbReference type="NCBI Taxonomy" id="839"/>
    <lineage>
        <taxon>Bacteria</taxon>
        <taxon>Pseudomonadati</taxon>
        <taxon>Bacteroidota</taxon>
        <taxon>Bacteroidia</taxon>
        <taxon>Bacteroidales</taxon>
        <taxon>Prevotellaceae</taxon>
        <taxon>Xylanibacter</taxon>
    </lineage>
</organism>
<dbReference type="GeneID" id="41344860"/>
<name>A0AA37ML99_XYLRU</name>
<proteinExistence type="predicted"/>
<evidence type="ECO:0000313" key="1">
    <source>
        <dbReference type="EMBL" id="GJG33546.1"/>
    </source>
</evidence>
<comment type="caution">
    <text evidence="1">The sequence shown here is derived from an EMBL/GenBank/DDBJ whole genome shotgun (WGS) entry which is preliminary data.</text>
</comment>
<dbReference type="RefSeq" id="WP_143040064.1">
    <property type="nucleotide sequence ID" value="NZ_BPTT01000001.1"/>
</dbReference>
<dbReference type="AlphaFoldDB" id="A0AA37ML99"/>
<protein>
    <submittedName>
        <fullName evidence="1">Uncharacterized protein</fullName>
    </submittedName>
</protein>
<sequence>MKKIDFVEKSNAHVTFENRLTNAALGGIVGGDRVEELRQYCDPWSDCDAWNCNPDCTCKGNMA</sequence>